<keyword evidence="3" id="KW-1185">Reference proteome</keyword>
<dbReference type="EMBL" id="AP014612">
    <property type="protein sequence ID" value="BAQ23379.1"/>
    <property type="molecule type" value="Genomic_DNA"/>
</dbReference>
<feature type="transmembrane region" description="Helical" evidence="1">
    <location>
        <begin position="39"/>
        <end position="59"/>
    </location>
</feature>
<gene>
    <name evidence="2" type="ORF">SRT_01180</name>
</gene>
<accession>A0A1L7LGW5</accession>
<name>A0A1L7LGW5_9STRE</name>
<protein>
    <submittedName>
        <fullName evidence="2">Uncharacterized protein</fullName>
    </submittedName>
</protein>
<keyword evidence="1" id="KW-0472">Membrane</keyword>
<proteinExistence type="predicted"/>
<feature type="transmembrane region" description="Helical" evidence="1">
    <location>
        <begin position="94"/>
        <end position="114"/>
    </location>
</feature>
<reference evidence="2 3" key="1">
    <citation type="journal article" date="2016" name="Microbiol. Immunol.">
        <title>Complete genome sequence of Streptococcus troglodytae TKU31 isolated from the oral cavity of a chimpanzee (Pan troglodytes).</title>
        <authorList>
            <person name="Okamoto M."/>
            <person name="Naito M."/>
            <person name="Miyanohara M."/>
            <person name="Imai S."/>
            <person name="Nomura Y."/>
            <person name="Saito W."/>
            <person name="Momoi Y."/>
            <person name="Takada K."/>
            <person name="Miyabe-Nishiwaki T."/>
            <person name="Tomonaga M."/>
            <person name="Hanada N."/>
        </authorList>
    </citation>
    <scope>NUCLEOTIDE SEQUENCE [LARGE SCALE GENOMIC DNA]</scope>
    <source>
        <strain evidence="3">TKU 31</strain>
    </source>
</reference>
<dbReference type="KEGG" id="strg:SRT_01180"/>
<organism evidence="2 3">
    <name type="scientific">Streptococcus troglodytae</name>
    <dbReference type="NCBI Taxonomy" id="1111760"/>
    <lineage>
        <taxon>Bacteria</taxon>
        <taxon>Bacillati</taxon>
        <taxon>Bacillota</taxon>
        <taxon>Bacilli</taxon>
        <taxon>Lactobacillales</taxon>
        <taxon>Streptococcaceae</taxon>
        <taxon>Streptococcus</taxon>
    </lineage>
</organism>
<evidence type="ECO:0000256" key="1">
    <source>
        <dbReference type="SAM" id="Phobius"/>
    </source>
</evidence>
<dbReference type="AlphaFoldDB" id="A0A1L7LGW5"/>
<sequence>MNSVIKTIAASLGEALAEGAVIIPNIIFAGLLYQHYGQYHFLLPFVLLYAFEKAGVFAIQGFGELKNPYKVLRCSLLLTILGTCLCFFGDLSFLFWELGAVLVGLGLANYKALFKTIKSMLKEKMNGPIKEQW</sequence>
<evidence type="ECO:0000313" key="2">
    <source>
        <dbReference type="EMBL" id="BAQ23379.1"/>
    </source>
</evidence>
<dbReference type="Proteomes" id="UP000217758">
    <property type="component" value="Chromosome"/>
</dbReference>
<feature type="transmembrane region" description="Helical" evidence="1">
    <location>
        <begin position="12"/>
        <end position="33"/>
    </location>
</feature>
<keyword evidence="1" id="KW-1133">Transmembrane helix</keyword>
<evidence type="ECO:0000313" key="3">
    <source>
        <dbReference type="Proteomes" id="UP000217758"/>
    </source>
</evidence>
<keyword evidence="1" id="KW-0812">Transmembrane</keyword>